<dbReference type="EMBL" id="KK100359">
    <property type="protein sequence ID" value="KIZ06541.1"/>
    <property type="molecule type" value="Genomic_DNA"/>
</dbReference>
<evidence type="ECO:0000313" key="3">
    <source>
        <dbReference type="Proteomes" id="UP000054498"/>
    </source>
</evidence>
<dbReference type="GO" id="GO:0000266">
    <property type="term" value="P:mitochondrial fission"/>
    <property type="evidence" value="ECO:0007669"/>
    <property type="project" value="InterPro"/>
</dbReference>
<dbReference type="RefSeq" id="XP_013905560.1">
    <property type="nucleotide sequence ID" value="XM_014050106.1"/>
</dbReference>
<dbReference type="GeneID" id="25731672"/>
<dbReference type="OrthoDB" id="421154at2759"/>
<dbReference type="PANTHER" id="PTHR13247">
    <property type="entry name" value="TETRATRICOPEPTIDE REPEAT PROTEIN 11 TPR REPEAT PROTEIN 11"/>
    <property type="match status" value="1"/>
</dbReference>
<dbReference type="KEGG" id="mng:MNEG_1414"/>
<evidence type="ECO:0000256" key="1">
    <source>
        <dbReference type="SAM" id="Phobius"/>
    </source>
</evidence>
<feature type="transmembrane region" description="Helical" evidence="1">
    <location>
        <begin position="126"/>
        <end position="147"/>
    </location>
</feature>
<reference evidence="2 3" key="1">
    <citation type="journal article" date="2013" name="BMC Genomics">
        <title>Reconstruction of the lipid metabolism for the microalga Monoraphidium neglectum from its genome sequence reveals characteristics suitable for biofuel production.</title>
        <authorList>
            <person name="Bogen C."/>
            <person name="Al-Dilaimi A."/>
            <person name="Albersmeier A."/>
            <person name="Wichmann J."/>
            <person name="Grundmann M."/>
            <person name="Rupp O."/>
            <person name="Lauersen K.J."/>
            <person name="Blifernez-Klassen O."/>
            <person name="Kalinowski J."/>
            <person name="Goesmann A."/>
            <person name="Mussgnug J.H."/>
            <person name="Kruse O."/>
        </authorList>
    </citation>
    <scope>NUCLEOTIDE SEQUENCE [LARGE SCALE GENOMIC DNA]</scope>
    <source>
        <strain evidence="2 3">SAG 48.87</strain>
    </source>
</reference>
<gene>
    <name evidence="2" type="ORF">MNEG_1414</name>
</gene>
<dbReference type="SUPFAM" id="SSF48452">
    <property type="entry name" value="TPR-like"/>
    <property type="match status" value="1"/>
</dbReference>
<dbReference type="InterPro" id="IPR011990">
    <property type="entry name" value="TPR-like_helical_dom_sf"/>
</dbReference>
<dbReference type="AlphaFoldDB" id="A0A0D2NQD2"/>
<dbReference type="Pfam" id="PF14853">
    <property type="entry name" value="Fis1_TPR_C"/>
    <property type="match status" value="1"/>
</dbReference>
<dbReference type="InterPro" id="IPR028061">
    <property type="entry name" value="Fis1_TPR_C"/>
</dbReference>
<dbReference type="InterPro" id="IPR016543">
    <property type="entry name" value="Fis1"/>
</dbReference>
<dbReference type="GO" id="GO:0016559">
    <property type="term" value="P:peroxisome fission"/>
    <property type="evidence" value="ECO:0007669"/>
    <property type="project" value="TreeGrafter"/>
</dbReference>
<dbReference type="PANTHER" id="PTHR13247:SF0">
    <property type="entry name" value="MITOCHONDRIAL FISSION 1 PROTEIN"/>
    <property type="match status" value="1"/>
</dbReference>
<keyword evidence="3" id="KW-1185">Reference proteome</keyword>
<dbReference type="GO" id="GO:0005778">
    <property type="term" value="C:peroxisomal membrane"/>
    <property type="evidence" value="ECO:0007669"/>
    <property type="project" value="TreeGrafter"/>
</dbReference>
<evidence type="ECO:0000313" key="2">
    <source>
        <dbReference type="EMBL" id="KIZ06541.1"/>
    </source>
</evidence>
<keyword evidence="1" id="KW-1133">Transmembrane helix</keyword>
<dbReference type="GO" id="GO:0005741">
    <property type="term" value="C:mitochondrial outer membrane"/>
    <property type="evidence" value="ECO:0007669"/>
    <property type="project" value="TreeGrafter"/>
</dbReference>
<dbReference type="STRING" id="145388.A0A0D2NQD2"/>
<accession>A0A0D2NQD2</accession>
<proteinExistence type="predicted"/>
<dbReference type="GO" id="GO:0000422">
    <property type="term" value="P:autophagy of mitochondrion"/>
    <property type="evidence" value="ECO:0007669"/>
    <property type="project" value="TreeGrafter"/>
</dbReference>
<organism evidence="2 3">
    <name type="scientific">Monoraphidium neglectum</name>
    <dbReference type="NCBI Taxonomy" id="145388"/>
    <lineage>
        <taxon>Eukaryota</taxon>
        <taxon>Viridiplantae</taxon>
        <taxon>Chlorophyta</taxon>
        <taxon>core chlorophytes</taxon>
        <taxon>Chlorophyceae</taxon>
        <taxon>CS clade</taxon>
        <taxon>Sphaeropleales</taxon>
        <taxon>Selenastraceae</taxon>
        <taxon>Monoraphidium</taxon>
    </lineage>
</organism>
<protein>
    <recommendedName>
        <fullName evidence="4">Mitochondrial fission 1 protein</fullName>
    </recommendedName>
</protein>
<sequence>MVLSLPETTDEQVAQFQAEFQSAFSGASQEELESAKCRLIWALVHHSGSRNHLQRGLDLAEAALENDRCTPDQARELKYLSAVALYNLSSYIKARRAAKALLAEHPDFRQAQALASECDDLVLRDGLVGVGVLGAVLGVGIGLLVGASRR</sequence>
<keyword evidence="1" id="KW-0812">Transmembrane</keyword>
<name>A0A0D2NQD2_9CHLO</name>
<evidence type="ECO:0008006" key="4">
    <source>
        <dbReference type="Google" id="ProtNLM"/>
    </source>
</evidence>
<keyword evidence="1" id="KW-0472">Membrane</keyword>
<dbReference type="Proteomes" id="UP000054498">
    <property type="component" value="Unassembled WGS sequence"/>
</dbReference>
<dbReference type="Gene3D" id="1.25.40.10">
    <property type="entry name" value="Tetratricopeptide repeat domain"/>
    <property type="match status" value="1"/>
</dbReference>